<proteinExistence type="inferred from homology"/>
<comment type="subcellular location">
    <subcellularLocation>
        <location evidence="1">Cell envelope</location>
    </subcellularLocation>
</comment>
<feature type="transmembrane region" description="Helical" evidence="4">
    <location>
        <begin position="20"/>
        <end position="37"/>
    </location>
</feature>
<dbReference type="EMBL" id="FNGM01000001">
    <property type="protein sequence ID" value="SDL06499.1"/>
    <property type="molecule type" value="Genomic_DNA"/>
</dbReference>
<dbReference type="Proteomes" id="UP000182783">
    <property type="component" value="Unassembled WGS sequence"/>
</dbReference>
<evidence type="ECO:0000256" key="4">
    <source>
        <dbReference type="SAM" id="Phobius"/>
    </source>
</evidence>
<dbReference type="InterPro" id="IPR028082">
    <property type="entry name" value="Peripla_BP_I"/>
</dbReference>
<name>A0A1G9H0U4_9BACL</name>
<keyword evidence="4" id="KW-1133">Transmembrane helix</keyword>
<dbReference type="CDD" id="cd19969">
    <property type="entry name" value="PBP1_ABC_sugar_binding-like"/>
    <property type="match status" value="1"/>
</dbReference>
<dbReference type="Gene3D" id="3.40.50.2300">
    <property type="match status" value="2"/>
</dbReference>
<dbReference type="SUPFAM" id="SSF53822">
    <property type="entry name" value="Periplasmic binding protein-like I"/>
    <property type="match status" value="1"/>
</dbReference>
<reference evidence="6 7" key="1">
    <citation type="submission" date="2016-10" db="EMBL/GenBank/DDBJ databases">
        <authorList>
            <person name="de Groot N.N."/>
        </authorList>
    </citation>
    <scope>NUCLEOTIDE SEQUENCE [LARGE SCALE GENOMIC DNA]</scope>
    <source>
        <strain evidence="6 7">CGMCC 1.10239</strain>
    </source>
</reference>
<dbReference type="GO" id="GO:0030313">
    <property type="term" value="C:cell envelope"/>
    <property type="evidence" value="ECO:0007669"/>
    <property type="project" value="UniProtKB-SubCell"/>
</dbReference>
<evidence type="ECO:0000256" key="1">
    <source>
        <dbReference type="ARBA" id="ARBA00004196"/>
    </source>
</evidence>
<evidence type="ECO:0000256" key="3">
    <source>
        <dbReference type="ARBA" id="ARBA00022729"/>
    </source>
</evidence>
<keyword evidence="4" id="KW-0472">Membrane</keyword>
<dbReference type="GO" id="GO:0030246">
    <property type="term" value="F:carbohydrate binding"/>
    <property type="evidence" value="ECO:0007669"/>
    <property type="project" value="UniProtKB-ARBA"/>
</dbReference>
<feature type="domain" description="Periplasmic binding protein" evidence="5">
    <location>
        <begin position="62"/>
        <end position="307"/>
    </location>
</feature>
<keyword evidence="3" id="KW-0732">Signal</keyword>
<evidence type="ECO:0000313" key="6">
    <source>
        <dbReference type="EMBL" id="SDL06499.1"/>
    </source>
</evidence>
<dbReference type="Pfam" id="PF13407">
    <property type="entry name" value="Peripla_BP_4"/>
    <property type="match status" value="1"/>
</dbReference>
<organism evidence="6 7">
    <name type="scientific">Paenibacillus jilunlii</name>
    <dbReference type="NCBI Taxonomy" id="682956"/>
    <lineage>
        <taxon>Bacteria</taxon>
        <taxon>Bacillati</taxon>
        <taxon>Bacillota</taxon>
        <taxon>Bacilli</taxon>
        <taxon>Bacillales</taxon>
        <taxon>Paenibacillaceae</taxon>
        <taxon>Paenibacillus</taxon>
    </lineage>
</organism>
<evidence type="ECO:0000259" key="5">
    <source>
        <dbReference type="Pfam" id="PF13407"/>
    </source>
</evidence>
<accession>A0A1G9H0U4</accession>
<evidence type="ECO:0000256" key="2">
    <source>
        <dbReference type="ARBA" id="ARBA00007639"/>
    </source>
</evidence>
<gene>
    <name evidence="6" type="ORF">SAMN05216191_101652</name>
</gene>
<dbReference type="InterPro" id="IPR025997">
    <property type="entry name" value="SBP_2_dom"/>
</dbReference>
<evidence type="ECO:0000313" key="7">
    <source>
        <dbReference type="Proteomes" id="UP000182783"/>
    </source>
</evidence>
<dbReference type="AlphaFoldDB" id="A0A1G9H0U4"/>
<sequence>MNTGVVIFNFERGYMVKKLGLVYVLLIGLFLIYVLNYKLHPDPADPWDTAGLRGNIEDKYVMVTFQSGIDYWKSVLKGFEDAAEELNVSVEYHGSTQHNASEQMTVLEQAIAKKPAGIAISAVNSKLLTATIDKAVESGIPVVLFDSGAPDSKAYSFLGTDNFNAGAEAARTMAELTGGKGTVAIITTPDQHNHQERTDGFSHTIRSEFPEMKLVSVKDGRGDQVASRQAAEELLSQYPKLEGIFATESNGGIGVAEAVQALQGGGSALQIISFDTDKGTLDLVKEGRIAATMAQGTWNMGYWSLTELFHLHRDLQEDPDAYKGSKPLPVPDKVDTGIDVVTRANVDNYYAK</sequence>
<comment type="similarity">
    <text evidence="2">Belongs to the bacterial solute-binding protein 2 family.</text>
</comment>
<dbReference type="PANTHER" id="PTHR46847:SF1">
    <property type="entry name" value="D-ALLOSE-BINDING PERIPLASMIC PROTEIN-RELATED"/>
    <property type="match status" value="1"/>
</dbReference>
<protein>
    <submittedName>
        <fullName evidence="6">Monosaccharide ABC transporter substrate-binding protein, CUT2 family</fullName>
    </submittedName>
</protein>
<keyword evidence="4" id="KW-0812">Transmembrane</keyword>
<dbReference type="PANTHER" id="PTHR46847">
    <property type="entry name" value="D-ALLOSE-BINDING PERIPLASMIC PROTEIN-RELATED"/>
    <property type="match status" value="1"/>
</dbReference>